<dbReference type="RefSeq" id="WP_066594325.1">
    <property type="nucleotide sequence ID" value="NZ_CAJTBZ010000008.1"/>
</dbReference>
<reference evidence="3" key="1">
    <citation type="submission" date="2017-05" db="EMBL/GenBank/DDBJ databases">
        <title>Improved OligoMM genomes.</title>
        <authorList>
            <person name="Garzetti D."/>
        </authorList>
    </citation>
    <scope>NUCLEOTIDE SEQUENCE [LARGE SCALE GENOMIC DNA]</scope>
    <source>
        <strain evidence="3">YL45</strain>
    </source>
</reference>
<dbReference type="SMART" id="SM00450">
    <property type="entry name" value="RHOD"/>
    <property type="match status" value="1"/>
</dbReference>
<dbReference type="InterPro" id="IPR050229">
    <property type="entry name" value="GlpE_sulfurtransferase"/>
</dbReference>
<dbReference type="EMBL" id="NHMP01000005">
    <property type="protein sequence ID" value="OXE47261.1"/>
    <property type="molecule type" value="Genomic_DNA"/>
</dbReference>
<keyword evidence="2" id="KW-0808">Transferase</keyword>
<dbReference type="InterPro" id="IPR036873">
    <property type="entry name" value="Rhodanese-like_dom_sf"/>
</dbReference>
<sequence length="145" mass="15688">MEFLTENILLILCFVGSGILLAFPSLSKGKNSGLSPAEVVIKVNDKNAQLVDIRTPKEFATGSLAGSVNIPTEDLMAKLGTLDKNRPVILVCQNGRRTAQALKDMKGKGFAEVYTLEGGIVAWQAAKLPLTNLAINRKEKAKRKH</sequence>
<evidence type="ECO:0000313" key="3">
    <source>
        <dbReference type="Proteomes" id="UP000214610"/>
    </source>
</evidence>
<dbReference type="PANTHER" id="PTHR43031">
    <property type="entry name" value="FAD-DEPENDENT OXIDOREDUCTASE"/>
    <property type="match status" value="1"/>
</dbReference>
<dbReference type="Pfam" id="PF00581">
    <property type="entry name" value="Rhodanese"/>
    <property type="match status" value="1"/>
</dbReference>
<organism evidence="2 3">
    <name type="scientific">Turicimonas muris</name>
    <dbReference type="NCBI Taxonomy" id="1796652"/>
    <lineage>
        <taxon>Bacteria</taxon>
        <taxon>Pseudomonadati</taxon>
        <taxon>Pseudomonadota</taxon>
        <taxon>Betaproteobacteria</taxon>
        <taxon>Burkholderiales</taxon>
        <taxon>Sutterellaceae</taxon>
        <taxon>Turicimonas</taxon>
    </lineage>
</organism>
<dbReference type="Gene3D" id="3.40.250.10">
    <property type="entry name" value="Rhodanese-like domain"/>
    <property type="match status" value="1"/>
</dbReference>
<name>A0A227KHT7_9BURK</name>
<comment type="caution">
    <text evidence="2">The sequence shown here is derived from an EMBL/GenBank/DDBJ whole genome shotgun (WGS) entry which is preliminary data.</text>
</comment>
<dbReference type="GO" id="GO:0016740">
    <property type="term" value="F:transferase activity"/>
    <property type="evidence" value="ECO:0007669"/>
    <property type="project" value="UniProtKB-KW"/>
</dbReference>
<proteinExistence type="predicted"/>
<dbReference type="SUPFAM" id="SSF52821">
    <property type="entry name" value="Rhodanese/Cell cycle control phosphatase"/>
    <property type="match status" value="1"/>
</dbReference>
<evidence type="ECO:0000259" key="1">
    <source>
        <dbReference type="PROSITE" id="PS50206"/>
    </source>
</evidence>
<keyword evidence="3" id="KW-1185">Reference proteome</keyword>
<protein>
    <submittedName>
        <fullName evidence="2">Sulfurtransferase</fullName>
    </submittedName>
</protein>
<evidence type="ECO:0000313" key="2">
    <source>
        <dbReference type="EMBL" id="OXE47261.1"/>
    </source>
</evidence>
<dbReference type="GeneID" id="78362217"/>
<dbReference type="CDD" id="cd00158">
    <property type="entry name" value="RHOD"/>
    <property type="match status" value="1"/>
</dbReference>
<dbReference type="Proteomes" id="UP000214610">
    <property type="component" value="Unassembled WGS sequence"/>
</dbReference>
<dbReference type="InterPro" id="IPR001763">
    <property type="entry name" value="Rhodanese-like_dom"/>
</dbReference>
<dbReference type="PROSITE" id="PS50206">
    <property type="entry name" value="RHODANESE_3"/>
    <property type="match status" value="1"/>
</dbReference>
<dbReference type="PANTHER" id="PTHR43031:SF18">
    <property type="entry name" value="RHODANESE-RELATED SULFURTRANSFERASES"/>
    <property type="match status" value="1"/>
</dbReference>
<gene>
    <name evidence="2" type="ORF">ADH67_08865</name>
</gene>
<dbReference type="AlphaFoldDB" id="A0A227KHT7"/>
<feature type="domain" description="Rhodanese" evidence="1">
    <location>
        <begin position="44"/>
        <end position="132"/>
    </location>
</feature>
<accession>A0A227KHT7</accession>